<dbReference type="Pfam" id="PF01522">
    <property type="entry name" value="Polysacc_deac_1"/>
    <property type="match status" value="1"/>
</dbReference>
<evidence type="ECO:0000313" key="5">
    <source>
        <dbReference type="Proteomes" id="UP001370590"/>
    </source>
</evidence>
<reference evidence="4 5" key="1">
    <citation type="submission" date="2023-10" db="EMBL/GenBank/DDBJ databases">
        <title>Nicoliella lavandulae sp. nov. isolated from Lavandula angustifolia flowers.</title>
        <authorList>
            <person name="Alcantara C."/>
            <person name="Zuniga M."/>
            <person name="Landete J.M."/>
            <person name="Monedero V."/>
        </authorList>
    </citation>
    <scope>NUCLEOTIDE SEQUENCE [LARGE SCALE GENOMIC DNA]</scope>
    <source>
        <strain evidence="4 5">Es01</strain>
    </source>
</reference>
<protein>
    <submittedName>
        <fullName evidence="4">Polysaccharide deacetylase family protein</fullName>
    </submittedName>
</protein>
<accession>A0ABU8SL09</accession>
<keyword evidence="5" id="KW-1185">Reference proteome</keyword>
<evidence type="ECO:0000313" key="4">
    <source>
        <dbReference type="EMBL" id="MEJ6400138.1"/>
    </source>
</evidence>
<sequence length="296" mass="34112">MTRKVRKMIVWIIAILIVFGMALTIHRTVQYDKGGNTNYALDSYSEKQKNGIMVFCYHRIIGDDLGINVVKSLSDNSQLHDFAVTTTQFKNQMKFLKDHHVKIISGQQMYKMVTNHVPIKGKYAVLTFDDIDRSTIENAMPVMEKYKFPFTTFIVTGNTGRYREGSKFATWKNILAAKKKAGNLQSIELHTNDMHYLTKRLIPIIDLPNEYNHFKKDFVTSQRVLHNKTGHFGTSFAYPYGSGTTQTTNFLNSQNLQWVATLNTGLVNDQTNLMYTPRMIINNNSWPSIQKWFSTK</sequence>
<dbReference type="PANTHER" id="PTHR34216:SF3">
    <property type="entry name" value="POLY-BETA-1,6-N-ACETYL-D-GLUCOSAMINE N-DEACETYLASE"/>
    <property type="match status" value="1"/>
</dbReference>
<keyword evidence="2" id="KW-0732">Signal</keyword>
<dbReference type="EMBL" id="JAWMWH010000001">
    <property type="protein sequence ID" value="MEJ6400138.1"/>
    <property type="molecule type" value="Genomic_DNA"/>
</dbReference>
<dbReference type="PANTHER" id="PTHR34216">
    <property type="match status" value="1"/>
</dbReference>
<dbReference type="RefSeq" id="WP_339959958.1">
    <property type="nucleotide sequence ID" value="NZ_JAWMWH010000001.1"/>
</dbReference>
<dbReference type="InterPro" id="IPR002509">
    <property type="entry name" value="NODB_dom"/>
</dbReference>
<dbReference type="SUPFAM" id="SSF88713">
    <property type="entry name" value="Glycoside hydrolase/deacetylase"/>
    <property type="match status" value="1"/>
</dbReference>
<gene>
    <name evidence="4" type="ORF">R4146_02945</name>
</gene>
<feature type="domain" description="NodB homology" evidence="3">
    <location>
        <begin position="122"/>
        <end position="296"/>
    </location>
</feature>
<evidence type="ECO:0000256" key="2">
    <source>
        <dbReference type="ARBA" id="ARBA00022729"/>
    </source>
</evidence>
<proteinExistence type="predicted"/>
<dbReference type="InterPro" id="IPR051398">
    <property type="entry name" value="Polysacch_Deacetylase"/>
</dbReference>
<dbReference type="PROSITE" id="PS51677">
    <property type="entry name" value="NODB"/>
    <property type="match status" value="1"/>
</dbReference>
<comment type="subcellular location">
    <subcellularLocation>
        <location evidence="1">Secreted</location>
    </subcellularLocation>
</comment>
<evidence type="ECO:0000256" key="1">
    <source>
        <dbReference type="ARBA" id="ARBA00004613"/>
    </source>
</evidence>
<name>A0ABU8SL09_9LACO</name>
<comment type="caution">
    <text evidence="4">The sequence shown here is derived from an EMBL/GenBank/DDBJ whole genome shotgun (WGS) entry which is preliminary data.</text>
</comment>
<evidence type="ECO:0000259" key="3">
    <source>
        <dbReference type="PROSITE" id="PS51677"/>
    </source>
</evidence>
<dbReference type="Proteomes" id="UP001370590">
    <property type="component" value="Unassembled WGS sequence"/>
</dbReference>
<organism evidence="4 5">
    <name type="scientific">Nicoliella lavandulae</name>
    <dbReference type="NCBI Taxonomy" id="3082954"/>
    <lineage>
        <taxon>Bacteria</taxon>
        <taxon>Bacillati</taxon>
        <taxon>Bacillota</taxon>
        <taxon>Bacilli</taxon>
        <taxon>Lactobacillales</taxon>
        <taxon>Lactobacillaceae</taxon>
        <taxon>Nicoliella</taxon>
    </lineage>
</organism>
<dbReference type="InterPro" id="IPR011330">
    <property type="entry name" value="Glyco_hydro/deAcase_b/a-brl"/>
</dbReference>
<dbReference type="Gene3D" id="3.20.20.370">
    <property type="entry name" value="Glycoside hydrolase/deacetylase"/>
    <property type="match status" value="1"/>
</dbReference>